<dbReference type="PANTHER" id="PTHR37804:SF1">
    <property type="entry name" value="CDAA REGULATORY PROTEIN CDAR"/>
    <property type="match status" value="1"/>
</dbReference>
<keyword evidence="1" id="KW-0472">Membrane</keyword>
<name>A0ABS2P3Z4_9BACI</name>
<sequence>MDRFITNRWIMKIIALALAFMLYMSVNIDTTSTQQRNNTASPFPSSPNVDVETVTDVPVETYYDRDNLVVSGLPQSVAVTLEGPTGTLKPTALQKDFEVFLDLSDLELGTHQVPLQWRNISEKLDVTVEPGFATVTIQEKVTQDFPVEVDFINRAQIEEGYQPEQPIVKPNIVKVTGSRELIDSIALVKARVDLKGVNEAINQQSRVTVYDSEGNTLNVEVEPAVVDVSVPITSPFKAVPLKINRKGTLKENLSITKVEAVPGEVTVYGPKGVIDGLEYIDNIDLDLTKITESTTIEVDVPVPDGVKRVVPEKINIKVEVEKEEQKTFTNVPIEYIGLPENMELEMVDPESGKMDLTVRGAPSVLEGLESTDMEMYINVTDLGEGEHELPLEITGPQNVSWDLPKRNVKIRLIETIE</sequence>
<dbReference type="Pfam" id="PF07949">
    <property type="entry name" value="YbbR"/>
    <property type="match status" value="3"/>
</dbReference>
<accession>A0ABS2P3Z4</accession>
<dbReference type="RefSeq" id="WP_204418377.1">
    <property type="nucleotide sequence ID" value="NZ_JAFBED010000009.1"/>
</dbReference>
<gene>
    <name evidence="2" type="ORF">JOC95_003483</name>
</gene>
<dbReference type="Gene3D" id="2.170.120.40">
    <property type="entry name" value="YbbR-like domain"/>
    <property type="match status" value="2"/>
</dbReference>
<evidence type="ECO:0000313" key="3">
    <source>
        <dbReference type="Proteomes" id="UP000737402"/>
    </source>
</evidence>
<evidence type="ECO:0000313" key="2">
    <source>
        <dbReference type="EMBL" id="MBM7621594.1"/>
    </source>
</evidence>
<proteinExistence type="predicted"/>
<dbReference type="Gene3D" id="2.170.120.30">
    <property type="match status" value="2"/>
</dbReference>
<dbReference type="Proteomes" id="UP000737402">
    <property type="component" value="Unassembled WGS sequence"/>
</dbReference>
<comment type="caution">
    <text evidence="2">The sequence shown here is derived from an EMBL/GenBank/DDBJ whole genome shotgun (WGS) entry which is preliminary data.</text>
</comment>
<keyword evidence="1" id="KW-0812">Transmembrane</keyword>
<feature type="transmembrane region" description="Helical" evidence="1">
    <location>
        <begin position="9"/>
        <end position="26"/>
    </location>
</feature>
<dbReference type="PANTHER" id="PTHR37804">
    <property type="entry name" value="CDAA REGULATORY PROTEIN CDAR"/>
    <property type="match status" value="1"/>
</dbReference>
<organism evidence="2 3">
    <name type="scientific">Sutcliffiella tianshenii</name>
    <dbReference type="NCBI Taxonomy" id="1463404"/>
    <lineage>
        <taxon>Bacteria</taxon>
        <taxon>Bacillati</taxon>
        <taxon>Bacillota</taxon>
        <taxon>Bacilli</taxon>
        <taxon>Bacillales</taxon>
        <taxon>Bacillaceae</taxon>
        <taxon>Sutcliffiella</taxon>
    </lineage>
</organism>
<evidence type="ECO:0000256" key="1">
    <source>
        <dbReference type="SAM" id="Phobius"/>
    </source>
</evidence>
<dbReference type="InterPro" id="IPR012505">
    <property type="entry name" value="YbbR"/>
</dbReference>
<keyword evidence="1" id="KW-1133">Transmembrane helix</keyword>
<dbReference type="EMBL" id="JAFBED010000009">
    <property type="protein sequence ID" value="MBM7621594.1"/>
    <property type="molecule type" value="Genomic_DNA"/>
</dbReference>
<keyword evidence="3" id="KW-1185">Reference proteome</keyword>
<dbReference type="InterPro" id="IPR053154">
    <property type="entry name" value="c-di-AMP_regulator"/>
</dbReference>
<reference evidence="2 3" key="1">
    <citation type="submission" date="2021-01" db="EMBL/GenBank/DDBJ databases">
        <title>Genomic Encyclopedia of Type Strains, Phase IV (KMG-IV): sequencing the most valuable type-strain genomes for metagenomic binning, comparative biology and taxonomic classification.</title>
        <authorList>
            <person name="Goeker M."/>
        </authorList>
    </citation>
    <scope>NUCLEOTIDE SEQUENCE [LARGE SCALE GENOMIC DNA]</scope>
    <source>
        <strain evidence="2 3">DSM 25879</strain>
    </source>
</reference>
<protein>
    <submittedName>
        <fullName evidence="2">YbbR domain-containing protein</fullName>
    </submittedName>
</protein>